<accession>A0A2P5FFD1</accession>
<name>A0A2P5FFD1_TREOI</name>
<evidence type="ECO:0000313" key="1">
    <source>
        <dbReference type="EMBL" id="PON96498.1"/>
    </source>
</evidence>
<reference evidence="2" key="1">
    <citation type="submission" date="2016-06" db="EMBL/GenBank/DDBJ databases">
        <title>Parallel loss of symbiosis genes in relatives of nitrogen-fixing non-legume Parasponia.</title>
        <authorList>
            <person name="Van Velzen R."/>
            <person name="Holmer R."/>
            <person name="Bu F."/>
            <person name="Rutten L."/>
            <person name="Van Zeijl A."/>
            <person name="Liu W."/>
            <person name="Santuari L."/>
            <person name="Cao Q."/>
            <person name="Sharma T."/>
            <person name="Shen D."/>
            <person name="Roswanjaya Y."/>
            <person name="Wardhani T."/>
            <person name="Kalhor M.S."/>
            <person name="Jansen J."/>
            <person name="Van den Hoogen J."/>
            <person name="Gungor B."/>
            <person name="Hartog M."/>
            <person name="Hontelez J."/>
            <person name="Verver J."/>
            <person name="Yang W.-C."/>
            <person name="Schijlen E."/>
            <person name="Repin R."/>
            <person name="Schilthuizen M."/>
            <person name="Schranz E."/>
            <person name="Heidstra R."/>
            <person name="Miyata K."/>
            <person name="Fedorova E."/>
            <person name="Kohlen W."/>
            <person name="Bisseling T."/>
            <person name="Smit S."/>
            <person name="Geurts R."/>
        </authorList>
    </citation>
    <scope>NUCLEOTIDE SEQUENCE [LARGE SCALE GENOMIC DNA]</scope>
    <source>
        <strain evidence="2">cv. RG33-2</strain>
    </source>
</reference>
<protein>
    <submittedName>
        <fullName evidence="1">Uncharacterized protein</fullName>
    </submittedName>
</protein>
<keyword evidence="2" id="KW-1185">Reference proteome</keyword>
<sequence>MQKPIIWYDNQGAAALATNLVFYQRTKHIEIDIYFVRDKVLNS</sequence>
<dbReference type="Proteomes" id="UP000237000">
    <property type="component" value="Unassembled WGS sequence"/>
</dbReference>
<dbReference type="InParanoid" id="A0A2P5FFD1"/>
<evidence type="ECO:0000313" key="2">
    <source>
        <dbReference type="Proteomes" id="UP000237000"/>
    </source>
</evidence>
<organism evidence="1 2">
    <name type="scientific">Trema orientale</name>
    <name type="common">Charcoal tree</name>
    <name type="synonym">Celtis orientalis</name>
    <dbReference type="NCBI Taxonomy" id="63057"/>
    <lineage>
        <taxon>Eukaryota</taxon>
        <taxon>Viridiplantae</taxon>
        <taxon>Streptophyta</taxon>
        <taxon>Embryophyta</taxon>
        <taxon>Tracheophyta</taxon>
        <taxon>Spermatophyta</taxon>
        <taxon>Magnoliopsida</taxon>
        <taxon>eudicotyledons</taxon>
        <taxon>Gunneridae</taxon>
        <taxon>Pentapetalae</taxon>
        <taxon>rosids</taxon>
        <taxon>fabids</taxon>
        <taxon>Rosales</taxon>
        <taxon>Cannabaceae</taxon>
        <taxon>Trema</taxon>
    </lineage>
</organism>
<proteinExistence type="predicted"/>
<dbReference type="AlphaFoldDB" id="A0A2P5FFD1"/>
<comment type="caution">
    <text evidence="1">The sequence shown here is derived from an EMBL/GenBank/DDBJ whole genome shotgun (WGS) entry which is preliminary data.</text>
</comment>
<dbReference type="OrthoDB" id="1165052at2759"/>
<dbReference type="EMBL" id="JXTC01000038">
    <property type="protein sequence ID" value="PON96498.1"/>
    <property type="molecule type" value="Genomic_DNA"/>
</dbReference>
<gene>
    <name evidence="1" type="ORF">TorRG33x02_077710</name>
</gene>